<accession>A0AAP0LQR9</accession>
<gene>
    <name evidence="2" type="ORF">WN944_025945</name>
</gene>
<reference evidence="2 3" key="1">
    <citation type="submission" date="2024-05" db="EMBL/GenBank/DDBJ databases">
        <title>Haplotype-resolved chromosome-level genome assembly of Huyou (Citrus changshanensis).</title>
        <authorList>
            <person name="Miao C."/>
            <person name="Chen W."/>
            <person name="Wu Y."/>
            <person name="Wang L."/>
            <person name="Zhao S."/>
            <person name="Grierson D."/>
            <person name="Xu C."/>
            <person name="Chen K."/>
        </authorList>
    </citation>
    <scope>NUCLEOTIDE SEQUENCE [LARGE SCALE GENOMIC DNA]</scope>
    <source>
        <strain evidence="2">01-14</strain>
        <tissue evidence="2">Leaf</tissue>
    </source>
</reference>
<dbReference type="InterPro" id="IPR008395">
    <property type="entry name" value="Agenet-like_dom"/>
</dbReference>
<proteinExistence type="predicted"/>
<evidence type="ECO:0000313" key="3">
    <source>
        <dbReference type="Proteomes" id="UP001428341"/>
    </source>
</evidence>
<feature type="domain" description="Agenet" evidence="1">
    <location>
        <begin position="231"/>
        <end position="291"/>
    </location>
</feature>
<keyword evidence="3" id="KW-1185">Reference proteome</keyword>
<dbReference type="InterPro" id="IPR014002">
    <property type="entry name" value="Agenet_dom_plant"/>
</dbReference>
<organism evidence="2 3">
    <name type="scientific">Citrus x changshan-huyou</name>
    <dbReference type="NCBI Taxonomy" id="2935761"/>
    <lineage>
        <taxon>Eukaryota</taxon>
        <taxon>Viridiplantae</taxon>
        <taxon>Streptophyta</taxon>
        <taxon>Embryophyta</taxon>
        <taxon>Tracheophyta</taxon>
        <taxon>Spermatophyta</taxon>
        <taxon>Magnoliopsida</taxon>
        <taxon>eudicotyledons</taxon>
        <taxon>Gunneridae</taxon>
        <taxon>Pentapetalae</taxon>
        <taxon>rosids</taxon>
        <taxon>malvids</taxon>
        <taxon>Sapindales</taxon>
        <taxon>Rutaceae</taxon>
        <taxon>Aurantioideae</taxon>
        <taxon>Citrus</taxon>
    </lineage>
</organism>
<evidence type="ECO:0000313" key="2">
    <source>
        <dbReference type="EMBL" id="KAK9182799.1"/>
    </source>
</evidence>
<comment type="caution">
    <text evidence="2">The sequence shown here is derived from an EMBL/GenBank/DDBJ whole genome shotgun (WGS) entry which is preliminary data.</text>
</comment>
<dbReference type="Pfam" id="PF05641">
    <property type="entry name" value="Agenet"/>
    <property type="match status" value="1"/>
</dbReference>
<dbReference type="SMART" id="SM00743">
    <property type="entry name" value="Agenet"/>
    <property type="match status" value="1"/>
</dbReference>
<dbReference type="EMBL" id="JBCGBO010000024">
    <property type="protein sequence ID" value="KAK9182799.1"/>
    <property type="molecule type" value="Genomic_DNA"/>
</dbReference>
<sequence>MGSKMMDQIGLTRPVKEIQFETDPFGKDFVKSNTDKSTERSHFYESGVISEIPAVRFQKLYAPAEYHHVASQTHSTFIHIRLDLFGIRINVDIGVQREGTSRVLFAFKGGLVSWELFTASWIIMGKSRLPFKVGQLTESRSFVPGFRSSWFRCKIRNISVRHKEVMHALEYLDFPDEKIRWTKLYQKPVGGSRSKEMKRQIMVRPSFPPIFCESQMPDVNNITEVVVIVNDVWKVGDLVDWWTDNCYWTGRLTEILGDGKARIELLPPPVGEGLSYEVFLKDLRPTLEWSLDNGWTVPTSIMILFLCGLDTLYSNVDTMYLTLYSNVDTMYLFSLLVGNDYLLKEKESSYCARIIKPLNPVNQGRSAARCTMSLLVV</sequence>
<dbReference type="PANTHER" id="PTHR36805:SF7">
    <property type="entry name" value="AGENET DOMAIN-CONTAINING PROTEIN"/>
    <property type="match status" value="1"/>
</dbReference>
<protein>
    <recommendedName>
        <fullName evidence="1">Agenet domain-containing protein</fullName>
    </recommendedName>
</protein>
<dbReference type="AlphaFoldDB" id="A0AAP0LQR9"/>
<dbReference type="PANTHER" id="PTHR36805">
    <property type="entry name" value="AGENET DOMAIN-CONTAINING PROTEIN"/>
    <property type="match status" value="1"/>
</dbReference>
<dbReference type="Proteomes" id="UP001428341">
    <property type="component" value="Unassembled WGS sequence"/>
</dbReference>
<evidence type="ECO:0000259" key="1">
    <source>
        <dbReference type="SMART" id="SM00743"/>
    </source>
</evidence>
<name>A0AAP0LQR9_9ROSI</name>